<dbReference type="SUPFAM" id="SSF55469">
    <property type="entry name" value="FMN-dependent nitroreductase-like"/>
    <property type="match status" value="1"/>
</dbReference>
<dbReference type="InterPro" id="IPR000415">
    <property type="entry name" value="Nitroreductase-like"/>
</dbReference>
<dbReference type="InterPro" id="IPR050461">
    <property type="entry name" value="Nitroreductase_HadB/RutE"/>
</dbReference>
<dbReference type="HAMAP" id="MF_01204">
    <property type="entry name" value="Oxidoreductase_RutE_HadB"/>
    <property type="match status" value="1"/>
</dbReference>
<keyword evidence="2 5" id="KW-0288">FMN</keyword>
<evidence type="ECO:0000256" key="4">
    <source>
        <dbReference type="ARBA" id="ARBA00023002"/>
    </source>
</evidence>
<sequence>MAKLSDDALDQIFRKARSYNGYTDQPVSDAELHAIWDIMKFGPTSANLLPARIIWVKSDEAKEKLAGLVSSGNAAKVRSAPITAIIAMDLEFYEQGHKLFPHDDVRPWFAGNEKSIADTAFRNSALQGAYLIIAARAIGLDTGPMSGFDNDAVDAAFFAGTSYKSNFICTIGHGDASTIFDRLPRPDFAEFNKIA</sequence>
<evidence type="ECO:0000256" key="1">
    <source>
        <dbReference type="ARBA" id="ARBA00022630"/>
    </source>
</evidence>
<evidence type="ECO:0000256" key="2">
    <source>
        <dbReference type="ARBA" id="ARBA00022643"/>
    </source>
</evidence>
<keyword evidence="3 5" id="KW-0521">NADP</keyword>
<comment type="cofactor">
    <cofactor evidence="5">
        <name>FMN</name>
        <dbReference type="ChEBI" id="CHEBI:58210"/>
    </cofactor>
</comment>
<evidence type="ECO:0000259" key="6">
    <source>
        <dbReference type="Pfam" id="PF00881"/>
    </source>
</evidence>
<dbReference type="EC" id="1.-.-.-" evidence="5"/>
<dbReference type="RefSeq" id="WP_149522227.1">
    <property type="nucleotide sequence ID" value="NZ_VTOU01000002.1"/>
</dbReference>
<comment type="caution">
    <text evidence="7">The sequence shown here is derived from an EMBL/GenBank/DDBJ whole genome shotgun (WGS) entry which is preliminary data.</text>
</comment>
<feature type="domain" description="Nitroreductase" evidence="6">
    <location>
        <begin position="15"/>
        <end position="173"/>
    </location>
</feature>
<dbReference type="NCBIfam" id="NF003768">
    <property type="entry name" value="PRK05365.1"/>
    <property type="match status" value="1"/>
</dbReference>
<evidence type="ECO:0000313" key="7">
    <source>
        <dbReference type="EMBL" id="TZG28015.1"/>
    </source>
</evidence>
<organism evidence="7 8">
    <name type="scientific">Sphingomonas montanisoli</name>
    <dbReference type="NCBI Taxonomy" id="2606412"/>
    <lineage>
        <taxon>Bacteria</taxon>
        <taxon>Pseudomonadati</taxon>
        <taxon>Pseudomonadota</taxon>
        <taxon>Alphaproteobacteria</taxon>
        <taxon>Sphingomonadales</taxon>
        <taxon>Sphingomonadaceae</taxon>
        <taxon>Sphingomonas</taxon>
    </lineage>
</organism>
<keyword evidence="8" id="KW-1185">Reference proteome</keyword>
<dbReference type="Gene3D" id="3.40.109.10">
    <property type="entry name" value="NADH Oxidase"/>
    <property type="match status" value="1"/>
</dbReference>
<dbReference type="EMBL" id="VTOU01000002">
    <property type="protein sequence ID" value="TZG28015.1"/>
    <property type="molecule type" value="Genomic_DNA"/>
</dbReference>
<reference evidence="7 8" key="1">
    <citation type="submission" date="2019-08" db="EMBL/GenBank/DDBJ databases">
        <authorList>
            <person name="Wang G."/>
            <person name="Xu Z."/>
        </authorList>
    </citation>
    <scope>NUCLEOTIDE SEQUENCE [LARGE SCALE GENOMIC DNA]</scope>
    <source>
        <strain evidence="7 8">ZX</strain>
    </source>
</reference>
<keyword evidence="1 5" id="KW-0285">Flavoprotein</keyword>
<dbReference type="InterPro" id="IPR023936">
    <property type="entry name" value="RutE-like"/>
</dbReference>
<name>A0A5D9CD30_9SPHN</name>
<evidence type="ECO:0000256" key="3">
    <source>
        <dbReference type="ARBA" id="ARBA00022857"/>
    </source>
</evidence>
<protein>
    <recommendedName>
        <fullName evidence="5">Putative NADH dehydrogenase/NAD(P)H nitroreductase FYJ91_10810</fullName>
        <ecNumber evidence="5">1.-.-.-</ecNumber>
    </recommendedName>
</protein>
<comment type="similarity">
    <text evidence="5">Belongs to the nitroreductase family. HadB/RutE subfamily.</text>
</comment>
<dbReference type="Pfam" id="PF00881">
    <property type="entry name" value="Nitroreductase"/>
    <property type="match status" value="1"/>
</dbReference>
<evidence type="ECO:0000313" key="8">
    <source>
        <dbReference type="Proteomes" id="UP000322077"/>
    </source>
</evidence>
<dbReference type="AlphaFoldDB" id="A0A5D9CD30"/>
<keyword evidence="4 5" id="KW-0560">Oxidoreductase</keyword>
<evidence type="ECO:0000256" key="5">
    <source>
        <dbReference type="HAMAP-Rule" id="MF_01204"/>
    </source>
</evidence>
<dbReference type="Proteomes" id="UP000322077">
    <property type="component" value="Unassembled WGS sequence"/>
</dbReference>
<dbReference type="InterPro" id="IPR029479">
    <property type="entry name" value="Nitroreductase"/>
</dbReference>
<dbReference type="PANTHER" id="PTHR43543">
    <property type="entry name" value="MALONIC SEMIALDEHYDE REDUCTASE RUTE-RELATED"/>
    <property type="match status" value="1"/>
</dbReference>
<accession>A0A5D9CD30</accession>
<keyword evidence="5" id="KW-0520">NAD</keyword>
<proteinExistence type="inferred from homology"/>
<dbReference type="PANTHER" id="PTHR43543:SF1">
    <property type="entry name" value="MALONIC SEMIALDEHYDE REDUCTASE RUTE-RELATED"/>
    <property type="match status" value="1"/>
</dbReference>
<gene>
    <name evidence="7" type="ORF">FYJ91_10810</name>
</gene>
<dbReference type="CDD" id="cd02148">
    <property type="entry name" value="RutE-like"/>
    <property type="match status" value="1"/>
</dbReference>
<dbReference type="GO" id="GO:0016491">
    <property type="term" value="F:oxidoreductase activity"/>
    <property type="evidence" value="ECO:0007669"/>
    <property type="project" value="UniProtKB-UniRule"/>
</dbReference>